<dbReference type="EMBL" id="JACEGA010000001">
    <property type="protein sequence ID" value="MBB2183002.1"/>
    <property type="molecule type" value="Genomic_DNA"/>
</dbReference>
<dbReference type="NCBIfam" id="TIGR00252">
    <property type="entry name" value="YraN family protein"/>
    <property type="match status" value="1"/>
</dbReference>
<dbReference type="CDD" id="cd20736">
    <property type="entry name" value="PoNe_Nuclease"/>
    <property type="match status" value="1"/>
</dbReference>
<name>A0A839K1C5_9FIRM</name>
<comment type="similarity">
    <text evidence="1 2">Belongs to the UPF0102 family.</text>
</comment>
<dbReference type="PANTHER" id="PTHR34039">
    <property type="entry name" value="UPF0102 PROTEIN YRAN"/>
    <property type="match status" value="1"/>
</dbReference>
<organism evidence="3 4">
    <name type="scientific">Variimorphobacter saccharofermentans</name>
    <dbReference type="NCBI Taxonomy" id="2755051"/>
    <lineage>
        <taxon>Bacteria</taxon>
        <taxon>Bacillati</taxon>
        <taxon>Bacillota</taxon>
        <taxon>Clostridia</taxon>
        <taxon>Lachnospirales</taxon>
        <taxon>Lachnospiraceae</taxon>
        <taxon>Variimorphobacter</taxon>
    </lineage>
</organism>
<protein>
    <recommendedName>
        <fullName evidence="2">UPF0102 protein H0486_08940</fullName>
    </recommendedName>
</protein>
<keyword evidence="4" id="KW-1185">Reference proteome</keyword>
<evidence type="ECO:0000313" key="4">
    <source>
        <dbReference type="Proteomes" id="UP000574276"/>
    </source>
</evidence>
<dbReference type="Pfam" id="PF02021">
    <property type="entry name" value="UPF0102"/>
    <property type="match status" value="1"/>
</dbReference>
<proteinExistence type="inferred from homology"/>
<gene>
    <name evidence="3" type="ORF">H0486_08940</name>
</gene>
<dbReference type="InterPro" id="IPR003509">
    <property type="entry name" value="UPF0102_YraN-like"/>
</dbReference>
<comment type="caution">
    <text evidence="3">The sequence shown here is derived from an EMBL/GenBank/DDBJ whole genome shotgun (WGS) entry which is preliminary data.</text>
</comment>
<dbReference type="GO" id="GO:0003676">
    <property type="term" value="F:nucleic acid binding"/>
    <property type="evidence" value="ECO:0007669"/>
    <property type="project" value="InterPro"/>
</dbReference>
<dbReference type="RefSeq" id="WP_228352687.1">
    <property type="nucleotide sequence ID" value="NZ_JACEGA010000001.1"/>
</dbReference>
<reference evidence="3 4" key="1">
    <citation type="submission" date="2020-07" db="EMBL/GenBank/DDBJ databases">
        <title>Characterization and genome sequencing of isolate MD1, a novel member within the family Lachnospiraceae.</title>
        <authorList>
            <person name="Rettenmaier R."/>
            <person name="Di Bello L."/>
            <person name="Zinser C."/>
            <person name="Scheitz K."/>
            <person name="Liebl W."/>
            <person name="Zverlov V."/>
        </authorList>
    </citation>
    <scope>NUCLEOTIDE SEQUENCE [LARGE SCALE GENOMIC DNA]</scope>
    <source>
        <strain evidence="3 4">MD1</strain>
    </source>
</reference>
<evidence type="ECO:0000313" key="3">
    <source>
        <dbReference type="EMBL" id="MBB2183002.1"/>
    </source>
</evidence>
<dbReference type="Gene3D" id="3.40.1350.10">
    <property type="match status" value="1"/>
</dbReference>
<sequence>MNKRAVGASYEEKAALYLKEIGYHILERNFRCKIGELDLIGKNEDYLCFIEVKFRSDSSKGYPSEAINHNKIRKITRTAQYYMMVNNIPQDTPCRFDTVFILDDEITVIKNAFDGI</sequence>
<dbReference type="Proteomes" id="UP000574276">
    <property type="component" value="Unassembled WGS sequence"/>
</dbReference>
<dbReference type="InterPro" id="IPR011335">
    <property type="entry name" value="Restrct_endonuc-II-like"/>
</dbReference>
<dbReference type="SUPFAM" id="SSF52980">
    <property type="entry name" value="Restriction endonuclease-like"/>
    <property type="match status" value="1"/>
</dbReference>
<accession>A0A839K1C5</accession>
<dbReference type="NCBIfam" id="NF009150">
    <property type="entry name" value="PRK12497.1-3"/>
    <property type="match status" value="1"/>
</dbReference>
<dbReference type="HAMAP" id="MF_00048">
    <property type="entry name" value="UPF0102"/>
    <property type="match status" value="1"/>
</dbReference>
<dbReference type="InterPro" id="IPR011856">
    <property type="entry name" value="tRNA_endonuc-like_dom_sf"/>
</dbReference>
<dbReference type="PANTHER" id="PTHR34039:SF1">
    <property type="entry name" value="UPF0102 PROTEIN YRAN"/>
    <property type="match status" value="1"/>
</dbReference>
<evidence type="ECO:0000256" key="1">
    <source>
        <dbReference type="ARBA" id="ARBA00006738"/>
    </source>
</evidence>
<evidence type="ECO:0000256" key="2">
    <source>
        <dbReference type="HAMAP-Rule" id="MF_00048"/>
    </source>
</evidence>
<dbReference type="AlphaFoldDB" id="A0A839K1C5"/>